<dbReference type="AlphaFoldDB" id="A0A517ZTK9"/>
<evidence type="ECO:0000256" key="2">
    <source>
        <dbReference type="ARBA" id="ARBA00008335"/>
    </source>
</evidence>
<feature type="transmembrane region" description="Helical" evidence="7">
    <location>
        <begin position="16"/>
        <end position="34"/>
    </location>
</feature>
<dbReference type="Proteomes" id="UP000319383">
    <property type="component" value="Chromosome"/>
</dbReference>
<dbReference type="PANTHER" id="PTHR23514">
    <property type="entry name" value="BYPASS OF STOP CODON PROTEIN 6"/>
    <property type="match status" value="1"/>
</dbReference>
<evidence type="ECO:0000313" key="9">
    <source>
        <dbReference type="Proteomes" id="UP000319383"/>
    </source>
</evidence>
<accession>A0A517ZTK9</accession>
<evidence type="ECO:0000256" key="5">
    <source>
        <dbReference type="ARBA" id="ARBA00022989"/>
    </source>
</evidence>
<sequence length="540" mass="57769">MSDAAPATQSSHSEKYLFWACFIALIATAFGFMVRGVLIDEWGTQFGLDDVEKGQIAGVGVWPMGVSIILFSLVIDKIGYGRAMAFAFFAHIAYAVVVICAPMVLAPEGASAAEIAAGKSAGYWMLYIGNLIFALGNGTVEAVINPVVATLFSREKTKWLNILHAGWPGGLVLAGLLTIAMGDIDWRLKVGLIFLPVLTYGIMMLQCKFPLSERVAAGSGYREMLQEFGILGALIVTMLIVREVLGSVFGFSPTIQWAVVAAVVVPFGLYVRALGRPMFIFLLLIMIPLATTEIGTDSWITSLMEPEMATLGMNAAWVLVYTSFIMMVLRFFAGPIVHKISPLGLLAVSCVIAAVGLLALSKAAGIMILAAATLYGFGKTFFWPTMLGVVSERFPKGGALTLNATGGVGMLGVGVLGAPFFGLLQEENVTDHLKQAQPAIYEQITSEKNSVFGPYTAVDPEKKEELPAEEKKTVEEYVLLSKKATLATVAIFPCIMLVCYLALIAYFKSKGGYTAEILAGHPDAEEATKFTSGSEAPGEA</sequence>
<feature type="transmembrane region" description="Helical" evidence="7">
    <location>
        <begin position="125"/>
        <end position="152"/>
    </location>
</feature>
<dbReference type="InterPro" id="IPR051788">
    <property type="entry name" value="MFS_Transporter"/>
</dbReference>
<evidence type="ECO:0000256" key="6">
    <source>
        <dbReference type="ARBA" id="ARBA00023136"/>
    </source>
</evidence>
<reference evidence="8 9" key="1">
    <citation type="submission" date="2019-02" db="EMBL/GenBank/DDBJ databases">
        <title>Deep-cultivation of Planctomycetes and their phenomic and genomic characterization uncovers novel biology.</title>
        <authorList>
            <person name="Wiegand S."/>
            <person name="Jogler M."/>
            <person name="Boedeker C."/>
            <person name="Pinto D."/>
            <person name="Vollmers J."/>
            <person name="Rivas-Marin E."/>
            <person name="Kohn T."/>
            <person name="Peeters S.H."/>
            <person name="Heuer A."/>
            <person name="Rast P."/>
            <person name="Oberbeckmann S."/>
            <person name="Bunk B."/>
            <person name="Jeske O."/>
            <person name="Meyerdierks A."/>
            <person name="Storesund J.E."/>
            <person name="Kallscheuer N."/>
            <person name="Luecker S."/>
            <person name="Lage O.M."/>
            <person name="Pohl T."/>
            <person name="Merkel B.J."/>
            <person name="Hornburger P."/>
            <person name="Mueller R.-W."/>
            <person name="Bruemmer F."/>
            <person name="Labrenz M."/>
            <person name="Spormann A.M."/>
            <person name="Op den Camp H."/>
            <person name="Overmann J."/>
            <person name="Amann R."/>
            <person name="Jetten M.S.M."/>
            <person name="Mascher T."/>
            <person name="Medema M.H."/>
            <person name="Devos D.P."/>
            <person name="Kaster A.-K."/>
            <person name="Ovreas L."/>
            <person name="Rohde M."/>
            <person name="Galperin M.Y."/>
            <person name="Jogler C."/>
        </authorList>
    </citation>
    <scope>NUCLEOTIDE SEQUENCE [LARGE SCALE GENOMIC DNA]</scope>
    <source>
        <strain evidence="8 9">Mal52</strain>
    </source>
</reference>
<feature type="transmembrane region" description="Helical" evidence="7">
    <location>
        <begin position="54"/>
        <end position="74"/>
    </location>
</feature>
<dbReference type="SUPFAM" id="SSF103473">
    <property type="entry name" value="MFS general substrate transporter"/>
    <property type="match status" value="1"/>
</dbReference>
<evidence type="ECO:0000256" key="4">
    <source>
        <dbReference type="ARBA" id="ARBA00022692"/>
    </source>
</evidence>
<dbReference type="GO" id="GO:0016020">
    <property type="term" value="C:membrane"/>
    <property type="evidence" value="ECO:0007669"/>
    <property type="project" value="TreeGrafter"/>
</dbReference>
<dbReference type="Gene3D" id="1.20.1250.20">
    <property type="entry name" value="MFS general substrate transporter like domains"/>
    <property type="match status" value="2"/>
</dbReference>
<name>A0A517ZTK9_9PLAN</name>
<evidence type="ECO:0000256" key="7">
    <source>
        <dbReference type="SAM" id="Phobius"/>
    </source>
</evidence>
<dbReference type="PANTHER" id="PTHR23514:SF3">
    <property type="entry name" value="BYPASS OF STOP CODON PROTEIN 6"/>
    <property type="match status" value="1"/>
</dbReference>
<comment type="similarity">
    <text evidence="2">Belongs to the major facilitator superfamily.</text>
</comment>
<evidence type="ECO:0000256" key="3">
    <source>
        <dbReference type="ARBA" id="ARBA00022448"/>
    </source>
</evidence>
<feature type="transmembrane region" description="Helical" evidence="7">
    <location>
        <begin position="186"/>
        <end position="207"/>
    </location>
</feature>
<feature type="transmembrane region" description="Helical" evidence="7">
    <location>
        <begin position="278"/>
        <end position="295"/>
    </location>
</feature>
<dbReference type="Pfam" id="PF07690">
    <property type="entry name" value="MFS_1"/>
    <property type="match status" value="1"/>
</dbReference>
<proteinExistence type="inferred from homology"/>
<keyword evidence="5 7" id="KW-1133">Transmembrane helix</keyword>
<feature type="transmembrane region" description="Helical" evidence="7">
    <location>
        <begin position="86"/>
        <end position="105"/>
    </location>
</feature>
<feature type="transmembrane region" description="Helical" evidence="7">
    <location>
        <begin position="315"/>
        <end position="333"/>
    </location>
</feature>
<dbReference type="RefSeq" id="WP_145378318.1">
    <property type="nucleotide sequence ID" value="NZ_CP036276.1"/>
</dbReference>
<dbReference type="InterPro" id="IPR036259">
    <property type="entry name" value="MFS_trans_sf"/>
</dbReference>
<keyword evidence="3" id="KW-0813">Transport</keyword>
<protein>
    <submittedName>
        <fullName evidence="8">Major Facilitator Superfamily protein</fullName>
    </submittedName>
</protein>
<keyword evidence="9" id="KW-1185">Reference proteome</keyword>
<dbReference type="CDD" id="cd06174">
    <property type="entry name" value="MFS"/>
    <property type="match status" value="1"/>
</dbReference>
<dbReference type="KEGG" id="sdyn:Mal52_42710"/>
<dbReference type="GO" id="GO:0022857">
    <property type="term" value="F:transmembrane transporter activity"/>
    <property type="evidence" value="ECO:0007669"/>
    <property type="project" value="InterPro"/>
</dbReference>
<feature type="transmembrane region" description="Helical" evidence="7">
    <location>
        <begin position="402"/>
        <end position="424"/>
    </location>
</feature>
<dbReference type="EMBL" id="CP036276">
    <property type="protein sequence ID" value="QDU45775.1"/>
    <property type="molecule type" value="Genomic_DNA"/>
</dbReference>
<feature type="transmembrane region" description="Helical" evidence="7">
    <location>
        <begin position="340"/>
        <end position="360"/>
    </location>
</feature>
<feature type="transmembrane region" description="Helical" evidence="7">
    <location>
        <begin position="255"/>
        <end position="271"/>
    </location>
</feature>
<dbReference type="GO" id="GO:0012505">
    <property type="term" value="C:endomembrane system"/>
    <property type="evidence" value="ECO:0007669"/>
    <property type="project" value="UniProtKB-SubCell"/>
</dbReference>
<gene>
    <name evidence="8" type="ORF">Mal52_42710</name>
</gene>
<organism evidence="8 9">
    <name type="scientific">Symmachiella dynata</name>
    <dbReference type="NCBI Taxonomy" id="2527995"/>
    <lineage>
        <taxon>Bacteria</taxon>
        <taxon>Pseudomonadati</taxon>
        <taxon>Planctomycetota</taxon>
        <taxon>Planctomycetia</taxon>
        <taxon>Planctomycetales</taxon>
        <taxon>Planctomycetaceae</taxon>
        <taxon>Symmachiella</taxon>
    </lineage>
</organism>
<feature type="transmembrane region" description="Helical" evidence="7">
    <location>
        <begin position="159"/>
        <end position="180"/>
    </location>
</feature>
<feature type="transmembrane region" description="Helical" evidence="7">
    <location>
        <begin position="366"/>
        <end position="390"/>
    </location>
</feature>
<feature type="transmembrane region" description="Helical" evidence="7">
    <location>
        <begin position="484"/>
        <end position="507"/>
    </location>
</feature>
<evidence type="ECO:0000313" key="8">
    <source>
        <dbReference type="EMBL" id="QDU45775.1"/>
    </source>
</evidence>
<keyword evidence="4 7" id="KW-0812">Transmembrane</keyword>
<comment type="subcellular location">
    <subcellularLocation>
        <location evidence="1">Endomembrane system</location>
        <topology evidence="1">Multi-pass membrane protein</topology>
    </subcellularLocation>
</comment>
<evidence type="ECO:0000256" key="1">
    <source>
        <dbReference type="ARBA" id="ARBA00004127"/>
    </source>
</evidence>
<keyword evidence="6 7" id="KW-0472">Membrane</keyword>
<dbReference type="InterPro" id="IPR011701">
    <property type="entry name" value="MFS"/>
</dbReference>
<feature type="transmembrane region" description="Helical" evidence="7">
    <location>
        <begin position="228"/>
        <end position="249"/>
    </location>
</feature>